<accession>A0A1V6Z8T5</accession>
<dbReference type="Pfam" id="PF04616">
    <property type="entry name" value="Glyco_hydro_43"/>
    <property type="match status" value="1"/>
</dbReference>
<keyword evidence="4 5" id="KW-0326">Glycosidase</keyword>
<dbReference type="CDD" id="cd18820">
    <property type="entry name" value="GH43_LbAraf43-like"/>
    <property type="match status" value="1"/>
</dbReference>
<dbReference type="SUPFAM" id="SSF75005">
    <property type="entry name" value="Arabinanase/levansucrase/invertase"/>
    <property type="match status" value="1"/>
</dbReference>
<evidence type="ECO:0000313" key="7">
    <source>
        <dbReference type="Proteomes" id="UP000191691"/>
    </source>
</evidence>
<evidence type="ECO:0000256" key="1">
    <source>
        <dbReference type="ARBA" id="ARBA00009865"/>
    </source>
</evidence>
<reference evidence="7" key="1">
    <citation type="journal article" date="2017" name="Nat. Microbiol.">
        <title>Global analysis of biosynthetic gene clusters reveals vast potential of secondary metabolite production in Penicillium species.</title>
        <authorList>
            <person name="Nielsen J.C."/>
            <person name="Grijseels S."/>
            <person name="Prigent S."/>
            <person name="Ji B."/>
            <person name="Dainat J."/>
            <person name="Nielsen K.F."/>
            <person name="Frisvad J.C."/>
            <person name="Workman M."/>
            <person name="Nielsen J."/>
        </authorList>
    </citation>
    <scope>NUCLEOTIDE SEQUENCE [LARGE SCALE GENOMIC DNA]</scope>
    <source>
        <strain evidence="7">IBT 13039</strain>
    </source>
</reference>
<dbReference type="AlphaFoldDB" id="A0A1V6Z8T5"/>
<keyword evidence="3 5" id="KW-0378">Hydrolase</keyword>
<organism evidence="6 7">
    <name type="scientific">Penicillium nalgiovense</name>
    <dbReference type="NCBI Taxonomy" id="60175"/>
    <lineage>
        <taxon>Eukaryota</taxon>
        <taxon>Fungi</taxon>
        <taxon>Dikarya</taxon>
        <taxon>Ascomycota</taxon>
        <taxon>Pezizomycotina</taxon>
        <taxon>Eurotiomycetes</taxon>
        <taxon>Eurotiomycetidae</taxon>
        <taxon>Eurotiales</taxon>
        <taxon>Aspergillaceae</taxon>
        <taxon>Penicillium</taxon>
    </lineage>
</organism>
<name>A0A1V6Z8T5_PENNA</name>
<dbReference type="InterPro" id="IPR006710">
    <property type="entry name" value="Glyco_hydro_43"/>
</dbReference>
<dbReference type="PIRSF" id="PIRSF025414">
    <property type="entry name" value="Alpha-L-arabinofuranosidase"/>
    <property type="match status" value="1"/>
</dbReference>
<evidence type="ECO:0000256" key="5">
    <source>
        <dbReference type="RuleBase" id="RU361187"/>
    </source>
</evidence>
<evidence type="ECO:0000256" key="4">
    <source>
        <dbReference type="ARBA" id="ARBA00023295"/>
    </source>
</evidence>
<keyword evidence="2" id="KW-0732">Signal</keyword>
<evidence type="ECO:0000313" key="6">
    <source>
        <dbReference type="EMBL" id="OQE96121.1"/>
    </source>
</evidence>
<proteinExistence type="inferred from homology"/>
<dbReference type="InterPro" id="IPR016828">
    <property type="entry name" value="Alpha-L-arabinofuranosidase"/>
</dbReference>
<comment type="caution">
    <text evidence="6">The sequence shown here is derived from an EMBL/GenBank/DDBJ whole genome shotgun (WGS) entry which is preliminary data.</text>
</comment>
<gene>
    <name evidence="6" type="ORF">PENNAL_c0001G03137</name>
</gene>
<dbReference type="EMBL" id="MOOB01000001">
    <property type="protein sequence ID" value="OQE96121.1"/>
    <property type="molecule type" value="Genomic_DNA"/>
</dbReference>
<protein>
    <submittedName>
        <fullName evidence="6">Uncharacterized protein</fullName>
    </submittedName>
</protein>
<dbReference type="STRING" id="60175.A0A1V6Z8T5"/>
<dbReference type="OMA" id="LFQHRMY"/>
<comment type="similarity">
    <text evidence="1 5">Belongs to the glycosyl hydrolase 43 family.</text>
</comment>
<evidence type="ECO:0000256" key="3">
    <source>
        <dbReference type="ARBA" id="ARBA00022801"/>
    </source>
</evidence>
<dbReference type="Proteomes" id="UP000191691">
    <property type="component" value="Unassembled WGS sequence"/>
</dbReference>
<dbReference type="InterPro" id="IPR023296">
    <property type="entry name" value="Glyco_hydro_beta-prop_sf"/>
</dbReference>
<dbReference type="GO" id="GO:0004553">
    <property type="term" value="F:hydrolase activity, hydrolyzing O-glycosyl compounds"/>
    <property type="evidence" value="ECO:0007669"/>
    <property type="project" value="InterPro"/>
</dbReference>
<dbReference type="PANTHER" id="PTHR43817:SF1">
    <property type="entry name" value="HYDROLASE, FAMILY 43, PUTATIVE (AFU_ORTHOLOGUE AFUA_3G01660)-RELATED"/>
    <property type="match status" value="1"/>
</dbReference>
<evidence type="ECO:0000256" key="2">
    <source>
        <dbReference type="ARBA" id="ARBA00022729"/>
    </source>
</evidence>
<sequence>MRMVTFRRGSSPSAPKARRCNGWAVLEKHGERYIREGGIDRCINRSSQHREPNWTELDRTTTMVRIISSLIKTIVSFGALASAFTNPILNPGGSDPSLTYSGGYYYLLTTTWTDVQITRATSIEGLKDGENKVVYSTEDASRCCNNWAPELHYLGDKWYIYYTAGNADNVDGQMSHVLVGGSTPWDSWSYGAQLTTEWGIDATVVRFNEYGNFLVFSCFHGVTYQSLCMQKLGDDFISVTGDITVISEPTEDFEIHGTPVQEGPAALYTNGQTRIVYSASYCWTQYYCLASLTWDGTTNPTQASAWTKSDGCLLDSGNGHYGTGHNTFFQSPDGTEVWAAFHATSNSEGACDDSRYTMVQPVGSNSDGTPNFGEAAPWTQVFKEPSA</sequence>
<dbReference type="PANTHER" id="PTHR43817">
    <property type="entry name" value="GLYCOSYL HYDROLASE"/>
    <property type="match status" value="1"/>
</dbReference>
<dbReference type="Gene3D" id="2.115.10.20">
    <property type="entry name" value="Glycosyl hydrolase domain, family 43"/>
    <property type="match status" value="1"/>
</dbReference>
<dbReference type="GO" id="GO:0005975">
    <property type="term" value="P:carbohydrate metabolic process"/>
    <property type="evidence" value="ECO:0007669"/>
    <property type="project" value="InterPro"/>
</dbReference>
<keyword evidence="7" id="KW-1185">Reference proteome</keyword>